<dbReference type="InterPro" id="IPR000447">
    <property type="entry name" value="G3P_DH_FAD-dep"/>
</dbReference>
<dbReference type="Proteomes" id="UP000045782">
    <property type="component" value="Unassembled WGS sequence"/>
</dbReference>
<reference evidence="8 9" key="1">
    <citation type="submission" date="2015-03" db="EMBL/GenBank/DDBJ databases">
        <authorList>
            <person name="Murphy D."/>
        </authorList>
    </citation>
    <scope>NUCLEOTIDE SEQUENCE [LARGE SCALE GENOMIC DNA]</scope>
    <source>
        <strain evidence="8 9">PAP088</strain>
    </source>
</reference>
<organism evidence="8 9">
    <name type="scientific">Mycobacteroides abscessus</name>
    <dbReference type="NCBI Taxonomy" id="36809"/>
    <lineage>
        <taxon>Bacteria</taxon>
        <taxon>Bacillati</taxon>
        <taxon>Actinomycetota</taxon>
        <taxon>Actinomycetes</taxon>
        <taxon>Mycobacteriales</taxon>
        <taxon>Mycobacteriaceae</taxon>
        <taxon>Mycobacteroides</taxon>
    </lineage>
</organism>
<keyword evidence="5 6" id="KW-0560">Oxidoreductase</keyword>
<dbReference type="PANTHER" id="PTHR11985">
    <property type="entry name" value="GLYCEROL-3-PHOSPHATE DEHYDROGENASE"/>
    <property type="match status" value="1"/>
</dbReference>
<dbReference type="Pfam" id="PF01266">
    <property type="entry name" value="DAO"/>
    <property type="match status" value="1"/>
</dbReference>
<dbReference type="PROSITE" id="PS00978">
    <property type="entry name" value="FAD_G3PDH_2"/>
    <property type="match status" value="1"/>
</dbReference>
<comment type="similarity">
    <text evidence="2 6">Belongs to the FAD-dependent glycerol-3-phosphate dehydrogenase family.</text>
</comment>
<dbReference type="GO" id="GO:0004368">
    <property type="term" value="F:glycerol-3-phosphate dehydrogenase (quinone) activity"/>
    <property type="evidence" value="ECO:0007669"/>
    <property type="project" value="UniProtKB-EC"/>
</dbReference>
<dbReference type="PRINTS" id="PR01001">
    <property type="entry name" value="FADG3PDH"/>
</dbReference>
<protein>
    <recommendedName>
        <fullName evidence="6">Glycerol-3-phosphate dehydrogenase</fullName>
        <ecNumber evidence="6">1.1.5.3</ecNumber>
    </recommendedName>
</protein>
<comment type="cofactor">
    <cofactor evidence="1 6">
        <name>FAD</name>
        <dbReference type="ChEBI" id="CHEBI:57692"/>
    </cofactor>
</comment>
<evidence type="ECO:0000259" key="7">
    <source>
        <dbReference type="Pfam" id="PF01266"/>
    </source>
</evidence>
<keyword evidence="3 6" id="KW-0285">Flavoprotein</keyword>
<comment type="catalytic activity">
    <reaction evidence="6">
        <text>a quinone + sn-glycerol 3-phosphate = dihydroxyacetone phosphate + a quinol</text>
        <dbReference type="Rhea" id="RHEA:18977"/>
        <dbReference type="ChEBI" id="CHEBI:24646"/>
        <dbReference type="ChEBI" id="CHEBI:57597"/>
        <dbReference type="ChEBI" id="CHEBI:57642"/>
        <dbReference type="ChEBI" id="CHEBI:132124"/>
        <dbReference type="EC" id="1.1.5.3"/>
    </reaction>
</comment>
<evidence type="ECO:0000256" key="6">
    <source>
        <dbReference type="RuleBase" id="RU361217"/>
    </source>
</evidence>
<dbReference type="PROSITE" id="PS00977">
    <property type="entry name" value="FAD_G3PDH_1"/>
    <property type="match status" value="1"/>
</dbReference>
<evidence type="ECO:0000256" key="5">
    <source>
        <dbReference type="ARBA" id="ARBA00023002"/>
    </source>
</evidence>
<dbReference type="GO" id="GO:0009331">
    <property type="term" value="C:glycerol-3-phosphate dehydrogenase (FAD) complex"/>
    <property type="evidence" value="ECO:0007669"/>
    <property type="project" value="UniProtKB-UniRule"/>
</dbReference>
<dbReference type="EC" id="1.1.5.3" evidence="6"/>
<evidence type="ECO:0000313" key="8">
    <source>
        <dbReference type="EMBL" id="CPV41649.1"/>
    </source>
</evidence>
<dbReference type="Gene3D" id="3.50.50.60">
    <property type="entry name" value="FAD/NAD(P)-binding domain"/>
    <property type="match status" value="1"/>
</dbReference>
<name>A0A0U0ZIL3_9MYCO</name>
<dbReference type="AlphaFoldDB" id="A0A0U0ZIL3"/>
<accession>A0A0U0ZIL3</accession>
<evidence type="ECO:0000313" key="9">
    <source>
        <dbReference type="Proteomes" id="UP000045782"/>
    </source>
</evidence>
<evidence type="ECO:0000256" key="1">
    <source>
        <dbReference type="ARBA" id="ARBA00001974"/>
    </source>
</evidence>
<evidence type="ECO:0000256" key="3">
    <source>
        <dbReference type="ARBA" id="ARBA00022630"/>
    </source>
</evidence>
<dbReference type="InterPro" id="IPR036188">
    <property type="entry name" value="FAD/NAD-bd_sf"/>
</dbReference>
<dbReference type="InterPro" id="IPR006076">
    <property type="entry name" value="FAD-dep_OxRdtase"/>
</dbReference>
<gene>
    <name evidence="8" type="primary">glpD_1</name>
    <name evidence="8" type="ORF">ERS075579_01298</name>
</gene>
<evidence type="ECO:0000256" key="4">
    <source>
        <dbReference type="ARBA" id="ARBA00022827"/>
    </source>
</evidence>
<evidence type="ECO:0000256" key="2">
    <source>
        <dbReference type="ARBA" id="ARBA00007330"/>
    </source>
</evidence>
<dbReference type="Gene3D" id="3.30.9.10">
    <property type="entry name" value="D-Amino Acid Oxidase, subunit A, domain 2"/>
    <property type="match status" value="1"/>
</dbReference>
<sequence length="481" mass="50626">MTTQLNSTRRSADLDALSGGAPIDVLVIGGGITGVGVALDAASRGLRVTLVEKHDLAYGTSRFSSKLVHGGLRYLASGQVGVARESALERHILMTRTAPHLIHPLAQVVPLHPAVSMFSRALVRVGFIAGDGLRKLAHTSAEVLPRSRAIDAGEVIRRAPTVRRNGLRGGLMAFDGQLVDDARLVVSIARTAAGLGARILTRVSAEQVTGDGAVLRDGLTGNAIPVQAGLVINAAGVWAGQVDRDIKLRPSRGTHLVFRAASFGGLSAALTVPVPGTINRFVFALPAIHDRVYLGLTDEPAPGPVPDVAEPSAAEERFLLDTVNTVLQTSLSETDVVGRFAGLRPLLDGDDSATADLSRKHAVRVSESGVVSVVGGKLTTYRKMAQDALDAGLQRRPLAASECVTQNLAVVDDWPGAVGAGLVEGVDITREQVEFALTHEGALYADDILDRRTRIGLVPVDKNQAIGAVQRLVDSYFSQVN</sequence>
<dbReference type="SUPFAM" id="SSF51905">
    <property type="entry name" value="FAD/NAD(P)-binding domain"/>
    <property type="match status" value="1"/>
</dbReference>
<keyword evidence="4" id="KW-0274">FAD</keyword>
<feature type="domain" description="FAD dependent oxidoreductase" evidence="7">
    <location>
        <begin position="24"/>
        <end position="381"/>
    </location>
</feature>
<dbReference type="EMBL" id="CSWP01000002">
    <property type="protein sequence ID" value="CPV41649.1"/>
    <property type="molecule type" value="Genomic_DNA"/>
</dbReference>
<dbReference type="PANTHER" id="PTHR11985:SF35">
    <property type="entry name" value="ANAEROBIC GLYCEROL-3-PHOSPHATE DEHYDROGENASE SUBUNIT A"/>
    <property type="match status" value="1"/>
</dbReference>
<proteinExistence type="inferred from homology"/>
<dbReference type="GO" id="GO:0046168">
    <property type="term" value="P:glycerol-3-phosphate catabolic process"/>
    <property type="evidence" value="ECO:0007669"/>
    <property type="project" value="TreeGrafter"/>
</dbReference>
<dbReference type="RefSeq" id="WP_016892529.1">
    <property type="nucleotide sequence ID" value="NZ_CSWP01000002.1"/>
</dbReference>